<dbReference type="InterPro" id="IPR009057">
    <property type="entry name" value="Homeodomain-like_sf"/>
</dbReference>
<dbReference type="EnsemblPlants" id="AES99029">
    <property type="protein sequence ID" value="AES99029"/>
    <property type="gene ID" value="MTR_5g075790"/>
</dbReference>
<dbReference type="SUPFAM" id="SSF46689">
    <property type="entry name" value="Homeodomain-like"/>
    <property type="match status" value="2"/>
</dbReference>
<dbReference type="PaxDb" id="3880-AES99029"/>
<keyword evidence="11" id="KW-1185">Reference proteome</keyword>
<dbReference type="PANTHER" id="PTHR44042:SF15">
    <property type="entry name" value="DUPLICATED HOMEODOMAIN-LIKE SUPERFAMILY PROTEIN"/>
    <property type="match status" value="1"/>
</dbReference>
<dbReference type="AlphaFoldDB" id="G7K5U8"/>
<reference evidence="10" key="3">
    <citation type="submission" date="2015-04" db="UniProtKB">
        <authorList>
            <consortium name="EnsemblPlants"/>
        </authorList>
    </citation>
    <scope>IDENTIFICATION</scope>
    <source>
        <strain evidence="10">cv. Jemalong A17</strain>
    </source>
</reference>
<evidence type="ECO:0000256" key="3">
    <source>
        <dbReference type="ARBA" id="ARBA00023163"/>
    </source>
</evidence>
<dbReference type="SMART" id="SM00717">
    <property type="entry name" value="SANT"/>
    <property type="match status" value="2"/>
</dbReference>
<dbReference type="PANTHER" id="PTHR44042">
    <property type="entry name" value="DUPLICATED HOMEODOMAIN-LIKE SUPERFAMILY PROTEIN-RELATED"/>
    <property type="match status" value="1"/>
</dbReference>
<accession>G7K5U8</accession>
<keyword evidence="8" id="KW-0238">DNA-binding</keyword>
<evidence type="ECO:0000259" key="5">
    <source>
        <dbReference type="PROSITE" id="PS50090"/>
    </source>
</evidence>
<name>G7K5U8_MEDTR</name>
<evidence type="ECO:0000313" key="8">
    <source>
        <dbReference type="EMBL" id="AES99029.2"/>
    </source>
</evidence>
<evidence type="ECO:0000256" key="2">
    <source>
        <dbReference type="ARBA" id="ARBA00023015"/>
    </source>
</evidence>
<dbReference type="OrthoDB" id="1428169at2759"/>
<dbReference type="EMBL" id="CM001221">
    <property type="protein sequence ID" value="AES99029.2"/>
    <property type="molecule type" value="Genomic_DNA"/>
</dbReference>
<dbReference type="eggNOG" id="KOG1383">
    <property type="taxonomic scope" value="Eukaryota"/>
</dbReference>
<dbReference type="InterPro" id="IPR001005">
    <property type="entry name" value="SANT/Myb"/>
</dbReference>
<dbReference type="InterPro" id="IPR017884">
    <property type="entry name" value="SANT_dom"/>
</dbReference>
<feature type="domain" description="SANT" evidence="6">
    <location>
        <begin position="115"/>
        <end position="162"/>
    </location>
</feature>
<dbReference type="GO" id="GO:0005634">
    <property type="term" value="C:nucleus"/>
    <property type="evidence" value="ECO:0007669"/>
    <property type="project" value="UniProtKB-SubCell"/>
</dbReference>
<keyword evidence="2" id="KW-0805">Transcription regulation</keyword>
<protein>
    <submittedName>
        <fullName evidence="8">Myb-like DNA-binding domain, shaqkyf class protein</fullName>
    </submittedName>
    <submittedName>
        <fullName evidence="9">Putative transcription factor MYB-HB-like family</fullName>
    </submittedName>
</protein>
<reference evidence="8 11" key="1">
    <citation type="journal article" date="2011" name="Nature">
        <title>The Medicago genome provides insight into the evolution of rhizobial symbioses.</title>
        <authorList>
            <person name="Young N.D."/>
            <person name="Debelle F."/>
            <person name="Oldroyd G.E."/>
            <person name="Geurts R."/>
            <person name="Cannon S.B."/>
            <person name="Udvardi M.K."/>
            <person name="Benedito V.A."/>
            <person name="Mayer K.F."/>
            <person name="Gouzy J."/>
            <person name="Schoof H."/>
            <person name="Van de Peer Y."/>
            <person name="Proost S."/>
            <person name="Cook D.R."/>
            <person name="Meyers B.C."/>
            <person name="Spannagl M."/>
            <person name="Cheung F."/>
            <person name="De Mita S."/>
            <person name="Krishnakumar V."/>
            <person name="Gundlach H."/>
            <person name="Zhou S."/>
            <person name="Mudge J."/>
            <person name="Bharti A.K."/>
            <person name="Murray J.D."/>
            <person name="Naoumkina M.A."/>
            <person name="Rosen B."/>
            <person name="Silverstein K.A."/>
            <person name="Tang H."/>
            <person name="Rombauts S."/>
            <person name="Zhao P.X."/>
            <person name="Zhou P."/>
            <person name="Barbe V."/>
            <person name="Bardou P."/>
            <person name="Bechner M."/>
            <person name="Bellec A."/>
            <person name="Berger A."/>
            <person name="Berges H."/>
            <person name="Bidwell S."/>
            <person name="Bisseling T."/>
            <person name="Choisne N."/>
            <person name="Couloux A."/>
            <person name="Denny R."/>
            <person name="Deshpande S."/>
            <person name="Dai X."/>
            <person name="Doyle J.J."/>
            <person name="Dudez A.M."/>
            <person name="Farmer A.D."/>
            <person name="Fouteau S."/>
            <person name="Franken C."/>
            <person name="Gibelin C."/>
            <person name="Gish J."/>
            <person name="Goldstein S."/>
            <person name="Gonzalez A.J."/>
            <person name="Green P.J."/>
            <person name="Hallab A."/>
            <person name="Hartog M."/>
            <person name="Hua A."/>
            <person name="Humphray S.J."/>
            <person name="Jeong D.H."/>
            <person name="Jing Y."/>
            <person name="Jocker A."/>
            <person name="Kenton S.M."/>
            <person name="Kim D.J."/>
            <person name="Klee K."/>
            <person name="Lai H."/>
            <person name="Lang C."/>
            <person name="Lin S."/>
            <person name="Macmil S.L."/>
            <person name="Magdelenat G."/>
            <person name="Matthews L."/>
            <person name="McCorrison J."/>
            <person name="Monaghan E.L."/>
            <person name="Mun J.H."/>
            <person name="Najar F.Z."/>
            <person name="Nicholson C."/>
            <person name="Noirot C."/>
            <person name="O'Bleness M."/>
            <person name="Paule C.R."/>
            <person name="Poulain J."/>
            <person name="Prion F."/>
            <person name="Qin B."/>
            <person name="Qu C."/>
            <person name="Retzel E.F."/>
            <person name="Riddle C."/>
            <person name="Sallet E."/>
            <person name="Samain S."/>
            <person name="Samson N."/>
            <person name="Sanders I."/>
            <person name="Saurat O."/>
            <person name="Scarpelli C."/>
            <person name="Schiex T."/>
            <person name="Segurens B."/>
            <person name="Severin A.J."/>
            <person name="Sherrier D.J."/>
            <person name="Shi R."/>
            <person name="Sims S."/>
            <person name="Singer S.R."/>
            <person name="Sinharoy S."/>
            <person name="Sterck L."/>
            <person name="Viollet A."/>
            <person name="Wang B.B."/>
            <person name="Wang K."/>
            <person name="Wang M."/>
            <person name="Wang X."/>
            <person name="Warfsmann J."/>
            <person name="Weissenbach J."/>
            <person name="White D.D."/>
            <person name="White J.D."/>
            <person name="Wiley G.B."/>
            <person name="Wincker P."/>
            <person name="Xing Y."/>
            <person name="Yang L."/>
            <person name="Yao Z."/>
            <person name="Ying F."/>
            <person name="Zhai J."/>
            <person name="Zhou L."/>
            <person name="Zuber A."/>
            <person name="Denarie J."/>
            <person name="Dixon R.A."/>
            <person name="May G.D."/>
            <person name="Schwartz D.C."/>
            <person name="Rogers J."/>
            <person name="Quetier F."/>
            <person name="Town C.D."/>
            <person name="Roe B.A."/>
        </authorList>
    </citation>
    <scope>NUCLEOTIDE SEQUENCE [LARGE SCALE GENOMIC DNA]</scope>
    <source>
        <strain evidence="8">A17</strain>
        <strain evidence="10 11">cv. Jemalong A17</strain>
    </source>
</reference>
<dbReference type="Pfam" id="PF00249">
    <property type="entry name" value="Myb_DNA-binding"/>
    <property type="match status" value="1"/>
</dbReference>
<evidence type="ECO:0000256" key="1">
    <source>
        <dbReference type="ARBA" id="ARBA00004123"/>
    </source>
</evidence>
<dbReference type="STRING" id="3880.G7K5U8"/>
<reference evidence="9" key="5">
    <citation type="journal article" date="2018" name="Nat. Plants">
        <title>Whole-genome landscape of Medicago truncatula symbiotic genes.</title>
        <authorList>
            <person name="Pecrix Y."/>
            <person name="Gamas P."/>
            <person name="Carrere S."/>
        </authorList>
    </citation>
    <scope>NUCLEOTIDE SEQUENCE</scope>
    <source>
        <tissue evidence="9">Leaves</tissue>
    </source>
</reference>
<evidence type="ECO:0000313" key="9">
    <source>
        <dbReference type="EMBL" id="RHN56765.1"/>
    </source>
</evidence>
<sequence>MYQSSYQHMNHTNNNDGKSKEWTWDENKIFETILFEYLEEVQEGRWENIGLVCGRSSTEVKEHYETLLHDLALIEEGLVDFSTNSDDFISKASIDEKKDPPTKNKTKKVVSVKHWTEEEHRLFLEGIEIHKKGNWKMISQHVRTRTASQVASHAQKHFLHQLDGTSKKTYKKRSNFYITSLKGNSKPLLNKDNIPSPSTSWDGNFHPLLYKDNYVPALPSPHLN</sequence>
<evidence type="ECO:0000313" key="12">
    <source>
        <dbReference type="Proteomes" id="UP000265566"/>
    </source>
</evidence>
<comment type="subcellular location">
    <subcellularLocation>
        <location evidence="1">Nucleus</location>
    </subcellularLocation>
</comment>
<evidence type="ECO:0000313" key="11">
    <source>
        <dbReference type="Proteomes" id="UP000002051"/>
    </source>
</evidence>
<dbReference type="KEGG" id="mtr:11423440"/>
<dbReference type="InterPro" id="IPR006447">
    <property type="entry name" value="Myb_dom_plants"/>
</dbReference>
<dbReference type="Gene3D" id="1.10.10.60">
    <property type="entry name" value="Homeodomain-like"/>
    <property type="match status" value="2"/>
</dbReference>
<feature type="domain" description="HTH myb-type" evidence="7">
    <location>
        <begin position="115"/>
        <end position="162"/>
    </location>
</feature>
<accession>A0A0C3XPU2</accession>
<dbReference type="Proteomes" id="UP000265566">
    <property type="component" value="Chromosome 5"/>
</dbReference>
<feature type="domain" description="Myb-like" evidence="5">
    <location>
        <begin position="14"/>
        <end position="68"/>
    </location>
</feature>
<dbReference type="HOGENOM" id="CLU_060837_4_1_1"/>
<evidence type="ECO:0000256" key="4">
    <source>
        <dbReference type="ARBA" id="ARBA00023242"/>
    </source>
</evidence>
<keyword evidence="4" id="KW-0539">Nucleus</keyword>
<dbReference type="Gramene" id="rna32209">
    <property type="protein sequence ID" value="RHN56765.1"/>
    <property type="gene ID" value="gene32209"/>
</dbReference>
<proteinExistence type="predicted"/>
<dbReference type="PROSITE" id="PS50090">
    <property type="entry name" value="MYB_LIKE"/>
    <property type="match status" value="2"/>
</dbReference>
<dbReference type="InterPro" id="IPR017930">
    <property type="entry name" value="Myb_dom"/>
</dbReference>
<evidence type="ECO:0000259" key="6">
    <source>
        <dbReference type="PROSITE" id="PS51293"/>
    </source>
</evidence>
<organism evidence="8 11">
    <name type="scientific">Medicago truncatula</name>
    <name type="common">Barrel medic</name>
    <name type="synonym">Medicago tribuloides</name>
    <dbReference type="NCBI Taxonomy" id="3880"/>
    <lineage>
        <taxon>Eukaryota</taxon>
        <taxon>Viridiplantae</taxon>
        <taxon>Streptophyta</taxon>
        <taxon>Embryophyta</taxon>
        <taxon>Tracheophyta</taxon>
        <taxon>Spermatophyta</taxon>
        <taxon>Magnoliopsida</taxon>
        <taxon>eudicotyledons</taxon>
        <taxon>Gunneridae</taxon>
        <taxon>Pentapetalae</taxon>
        <taxon>rosids</taxon>
        <taxon>fabids</taxon>
        <taxon>Fabales</taxon>
        <taxon>Fabaceae</taxon>
        <taxon>Papilionoideae</taxon>
        <taxon>50 kb inversion clade</taxon>
        <taxon>NPAAA clade</taxon>
        <taxon>Hologalegina</taxon>
        <taxon>IRL clade</taxon>
        <taxon>Trifolieae</taxon>
        <taxon>Medicago</taxon>
    </lineage>
</organism>
<dbReference type="PROSITE" id="PS51294">
    <property type="entry name" value="HTH_MYB"/>
    <property type="match status" value="1"/>
</dbReference>
<dbReference type="eggNOG" id="KOG0724">
    <property type="taxonomic scope" value="Eukaryota"/>
</dbReference>
<evidence type="ECO:0000259" key="7">
    <source>
        <dbReference type="PROSITE" id="PS51294"/>
    </source>
</evidence>
<dbReference type="NCBIfam" id="TIGR01557">
    <property type="entry name" value="myb_SHAQKYF"/>
    <property type="match status" value="1"/>
</dbReference>
<keyword evidence="3" id="KW-0804">Transcription</keyword>
<dbReference type="CDD" id="cd00167">
    <property type="entry name" value="SANT"/>
    <property type="match status" value="2"/>
</dbReference>
<reference evidence="8 11" key="2">
    <citation type="journal article" date="2014" name="BMC Genomics">
        <title>An improved genome release (version Mt4.0) for the model legume Medicago truncatula.</title>
        <authorList>
            <person name="Tang H."/>
            <person name="Krishnakumar V."/>
            <person name="Bidwell S."/>
            <person name="Rosen B."/>
            <person name="Chan A."/>
            <person name="Zhou S."/>
            <person name="Gentzbittel L."/>
            <person name="Childs K.L."/>
            <person name="Yandell M."/>
            <person name="Gundlach H."/>
            <person name="Mayer K.F."/>
            <person name="Schwartz D.C."/>
            <person name="Town C.D."/>
        </authorList>
    </citation>
    <scope>GENOME REANNOTATION</scope>
    <source>
        <strain evidence="10 11">cv. Jemalong A17</strain>
    </source>
</reference>
<dbReference type="GO" id="GO:0003677">
    <property type="term" value="F:DNA binding"/>
    <property type="evidence" value="ECO:0007669"/>
    <property type="project" value="UniProtKB-KW"/>
</dbReference>
<dbReference type="Proteomes" id="UP000002051">
    <property type="component" value="Chromosome 5"/>
</dbReference>
<reference evidence="12" key="4">
    <citation type="journal article" date="2018" name="Nat. Plants">
        <title>Whole-genome landscape of Medicago truncatula symbiotic genes.</title>
        <authorList>
            <person name="Pecrix Y."/>
            <person name="Staton S.E."/>
            <person name="Sallet E."/>
            <person name="Lelandais-Briere C."/>
            <person name="Moreau S."/>
            <person name="Carrere S."/>
            <person name="Blein T."/>
            <person name="Jardinaud M.F."/>
            <person name="Latrasse D."/>
            <person name="Zouine M."/>
            <person name="Zahm M."/>
            <person name="Kreplak J."/>
            <person name="Mayjonade B."/>
            <person name="Satge C."/>
            <person name="Perez M."/>
            <person name="Cauet S."/>
            <person name="Marande W."/>
            <person name="Chantry-Darmon C."/>
            <person name="Lopez-Roques C."/>
            <person name="Bouchez O."/>
            <person name="Berard A."/>
            <person name="Debelle F."/>
            <person name="Munos S."/>
            <person name="Bendahmane A."/>
            <person name="Berges H."/>
            <person name="Niebel A."/>
            <person name="Buitink J."/>
            <person name="Frugier F."/>
            <person name="Benhamed M."/>
            <person name="Crespi M."/>
            <person name="Gouzy J."/>
            <person name="Gamas P."/>
        </authorList>
    </citation>
    <scope>NUCLEOTIDE SEQUENCE [LARGE SCALE GENOMIC DNA]</scope>
    <source>
        <strain evidence="12">cv. Jemalong A17</strain>
    </source>
</reference>
<feature type="domain" description="Myb-like" evidence="5">
    <location>
        <begin position="115"/>
        <end position="158"/>
    </location>
</feature>
<evidence type="ECO:0000313" key="10">
    <source>
        <dbReference type="EnsemblPlants" id="AES99029"/>
    </source>
</evidence>
<dbReference type="PROSITE" id="PS51293">
    <property type="entry name" value="SANT"/>
    <property type="match status" value="1"/>
</dbReference>
<dbReference type="EMBL" id="PSQE01000005">
    <property type="protein sequence ID" value="RHN56765.1"/>
    <property type="molecule type" value="Genomic_DNA"/>
</dbReference>
<gene>
    <name evidence="10" type="primary">11423440</name>
    <name evidence="8" type="ordered locus">MTR_5g075790</name>
    <name evidence="9" type="ORF">MtrunA17_Chr5g0432941</name>
</gene>